<dbReference type="KEGG" id="asoc:CB4_02232"/>
<dbReference type="InterPro" id="IPR016975">
    <property type="entry name" value="Cell_wall_LiaF"/>
</dbReference>
<gene>
    <name evidence="1" type="ORF">CB4_02232</name>
</gene>
<accession>A0A0U5AWE2</accession>
<evidence type="ECO:0000313" key="2">
    <source>
        <dbReference type="Proteomes" id="UP000217696"/>
    </source>
</evidence>
<organism evidence="1 2">
    <name type="scientific">Aneurinibacillus soli</name>
    <dbReference type="NCBI Taxonomy" id="1500254"/>
    <lineage>
        <taxon>Bacteria</taxon>
        <taxon>Bacillati</taxon>
        <taxon>Bacillota</taxon>
        <taxon>Bacilli</taxon>
        <taxon>Bacillales</taxon>
        <taxon>Paenibacillaceae</taxon>
        <taxon>Aneurinibacillus group</taxon>
        <taxon>Aneurinibacillus</taxon>
    </lineage>
</organism>
<keyword evidence="2" id="KW-1185">Reference proteome</keyword>
<dbReference type="OrthoDB" id="2351415at2"/>
<dbReference type="AlphaFoldDB" id="A0A0U5AWE2"/>
<reference evidence="1 2" key="1">
    <citation type="submission" date="2015-12" db="EMBL/GenBank/DDBJ databases">
        <title>Genome sequence of Aneurinibacillus soli.</title>
        <authorList>
            <person name="Lee J.S."/>
            <person name="Lee K.C."/>
            <person name="Kim K.K."/>
            <person name="Lee B.W."/>
        </authorList>
    </citation>
    <scope>NUCLEOTIDE SEQUENCE [LARGE SCALE GENOMIC DNA]</scope>
    <source>
        <strain evidence="1 2">CB4</strain>
    </source>
</reference>
<name>A0A0U5AWE2_9BACL</name>
<proteinExistence type="predicted"/>
<dbReference type="RefSeq" id="WP_096465846.1">
    <property type="nucleotide sequence ID" value="NZ_AP017312.1"/>
</dbReference>
<dbReference type="InterPro" id="IPR047793">
    <property type="entry name" value="LiaF_C"/>
</dbReference>
<dbReference type="NCBIfam" id="NF040535">
    <property type="entry name" value="LiaF_C_term"/>
    <property type="match status" value="1"/>
</dbReference>
<dbReference type="Pfam" id="PF09922">
    <property type="entry name" value="LiaF-like_C"/>
    <property type="match status" value="1"/>
</dbReference>
<evidence type="ECO:0000313" key="1">
    <source>
        <dbReference type="EMBL" id="BAU28058.1"/>
    </source>
</evidence>
<dbReference type="Proteomes" id="UP000217696">
    <property type="component" value="Chromosome"/>
</dbReference>
<dbReference type="GO" id="GO:0016020">
    <property type="term" value="C:membrane"/>
    <property type="evidence" value="ECO:0007669"/>
    <property type="project" value="InterPro"/>
</dbReference>
<dbReference type="PIRSF" id="PIRSF031509">
    <property type="entry name" value="Cell_wall_LiaF/YvqF"/>
    <property type="match status" value="1"/>
</dbReference>
<sequence>MPHRSKADFINWAIFISLIVLLLELSFSGGGAIFFVGSMIGCMYIGHKRLPRLTGKLLFWFGAVNLGIAVLNTVAFRFWAFILIAYMVVQFAQSKKKPHLIFPVIGESQPSMNEEMLVVRTPMFRNIWLGPRQTPEHAYEWNDMTVQTGIGDTVIDLSSTVLPKQENVIVIRNLVGNVQVLIPYDVEVSVHHSAIAGAAAVFDYREPIAFNCVLHIETPGYGQAGQKVKIMTSMLVGDLEVKRI</sequence>
<dbReference type="InterPro" id="IPR024425">
    <property type="entry name" value="LiaF-like_C"/>
</dbReference>
<dbReference type="EMBL" id="AP017312">
    <property type="protein sequence ID" value="BAU28058.1"/>
    <property type="molecule type" value="Genomic_DNA"/>
</dbReference>
<protein>
    <submittedName>
        <fullName evidence="1">Uncharacterized protein</fullName>
    </submittedName>
</protein>